<dbReference type="EMBL" id="SJFN01000021">
    <property type="protein sequence ID" value="TBW36262.1"/>
    <property type="molecule type" value="Genomic_DNA"/>
</dbReference>
<dbReference type="NCBIfam" id="NF045502">
    <property type="entry name" value="variant_rSAM"/>
    <property type="match status" value="1"/>
</dbReference>
<protein>
    <submittedName>
        <fullName evidence="1">Radical SAM protein</fullName>
    </submittedName>
</protein>
<keyword evidence="2" id="KW-1185">Reference proteome</keyword>
<dbReference type="AlphaFoldDB" id="A0A4Q9VLW5"/>
<dbReference type="InterPro" id="IPR013785">
    <property type="entry name" value="Aldolase_TIM"/>
</dbReference>
<organism evidence="1 2">
    <name type="scientific">Siculibacillus lacustris</name>
    <dbReference type="NCBI Taxonomy" id="1549641"/>
    <lineage>
        <taxon>Bacteria</taxon>
        <taxon>Pseudomonadati</taxon>
        <taxon>Pseudomonadota</taxon>
        <taxon>Alphaproteobacteria</taxon>
        <taxon>Hyphomicrobiales</taxon>
        <taxon>Ancalomicrobiaceae</taxon>
        <taxon>Siculibacillus</taxon>
    </lineage>
</organism>
<gene>
    <name evidence="1" type="ORF">EYW49_14240</name>
</gene>
<reference evidence="1 2" key="1">
    <citation type="submission" date="2019-02" db="EMBL/GenBank/DDBJ databases">
        <title>Siculibacillus lacustris gen. nov., sp. nov., a new rosette-forming bacterium isolated from a freshwater crater lake (Lake St. Ana, Romania).</title>
        <authorList>
            <person name="Felfoldi T."/>
            <person name="Marton Z."/>
            <person name="Szabo A."/>
            <person name="Mentes A."/>
            <person name="Boka K."/>
            <person name="Marialigeti K."/>
            <person name="Mathe I."/>
            <person name="Koncz M."/>
            <person name="Schumann P."/>
            <person name="Toth E."/>
        </authorList>
    </citation>
    <scope>NUCLEOTIDE SEQUENCE [LARGE SCALE GENOMIC DNA]</scope>
    <source>
        <strain evidence="1 2">SA-279</strain>
    </source>
</reference>
<proteinExistence type="predicted"/>
<dbReference type="Gene3D" id="3.20.20.70">
    <property type="entry name" value="Aldolase class I"/>
    <property type="match status" value="1"/>
</dbReference>
<dbReference type="OrthoDB" id="5391057at2"/>
<evidence type="ECO:0000313" key="2">
    <source>
        <dbReference type="Proteomes" id="UP000292781"/>
    </source>
</evidence>
<evidence type="ECO:0000313" key="1">
    <source>
        <dbReference type="EMBL" id="TBW36262.1"/>
    </source>
</evidence>
<dbReference type="RefSeq" id="WP_131310258.1">
    <property type="nucleotide sequence ID" value="NZ_SJFN01000021.1"/>
</dbReference>
<sequence length="422" mass="48346">MNYVLTRTHFDDTATLREAWAKYPDFPRLIALKIDVQRRGVHYTDGALTLVDPALHQLRSANIFGTRDEKVRYLLPDSLLLRDGTSIVVDPAPLEWGPYVVDRVDDRLFLFDQGERLEEVELWHKPAFYDRSTSSGVPMNLIAQARPQRINIFQSSFCYFWAKDDGGCQFCDIVNFTKQQREVLSDRPERPRARDIAETVKEALKEKGRFTTFCLTGGSVLKGEELFDLEVSHYIETLQAIGENFTTKKFPSQLVASAFNEKQLRRLWEETGLTSYTSDLEVLNERLFEWICPGKAKHVGYREWRDRLIRAVDIFGRGNVNTGIVGGVELARPLGFQGEGEALEATLSEAEYLAERGVTTIHTVWVPRPGSQFRDQVAPSLDYYIRLASGLHRLRVKYGLSIDFDDYRRCGNHPDTDLARLL</sequence>
<comment type="caution">
    <text evidence="1">The sequence shown here is derived from an EMBL/GenBank/DDBJ whole genome shotgun (WGS) entry which is preliminary data.</text>
</comment>
<dbReference type="Proteomes" id="UP000292781">
    <property type="component" value="Unassembled WGS sequence"/>
</dbReference>
<name>A0A4Q9VLW5_9HYPH</name>
<accession>A0A4Q9VLW5</accession>